<organism evidence="2 3">
    <name type="scientific">Lysobacter antibioticus</name>
    <dbReference type="NCBI Taxonomy" id="84531"/>
    <lineage>
        <taxon>Bacteria</taxon>
        <taxon>Pseudomonadati</taxon>
        <taxon>Pseudomonadota</taxon>
        <taxon>Gammaproteobacteria</taxon>
        <taxon>Lysobacterales</taxon>
        <taxon>Lysobacteraceae</taxon>
        <taxon>Lysobacter</taxon>
    </lineage>
</organism>
<dbReference type="KEGG" id="lab:LA76x_1694"/>
<feature type="compositionally biased region" description="Low complexity" evidence="1">
    <location>
        <begin position="32"/>
        <end position="41"/>
    </location>
</feature>
<name>A0A0S2F8H8_LYSAN</name>
<dbReference type="EMBL" id="CP011129">
    <property type="protein sequence ID" value="ALN79850.1"/>
    <property type="molecule type" value="Genomic_DNA"/>
</dbReference>
<protein>
    <submittedName>
        <fullName evidence="2">Uncharacterized protein</fullName>
    </submittedName>
</protein>
<evidence type="ECO:0000313" key="2">
    <source>
        <dbReference type="EMBL" id="ALN79850.1"/>
    </source>
</evidence>
<proteinExistence type="predicted"/>
<evidence type="ECO:0000313" key="3">
    <source>
        <dbReference type="Proteomes" id="UP000060787"/>
    </source>
</evidence>
<dbReference type="PATRIC" id="fig|84531.8.peg.1724"/>
<feature type="region of interest" description="Disordered" evidence="1">
    <location>
        <begin position="1"/>
        <end position="47"/>
    </location>
</feature>
<gene>
    <name evidence="2" type="ORF">LA76x_1694</name>
</gene>
<dbReference type="AlphaFoldDB" id="A0A0S2F8H8"/>
<dbReference type="Proteomes" id="UP000060787">
    <property type="component" value="Chromosome"/>
</dbReference>
<keyword evidence="3" id="KW-1185">Reference proteome</keyword>
<accession>A0A0S2F8H8</accession>
<sequence length="47" mass="5085">MTQRGPGRAHAIGGSRYRRTALRPAISTSQREAQAANNEPPNSEPPQ</sequence>
<reference evidence="2 3" key="1">
    <citation type="journal article" date="2015" name="BMC Genomics">
        <title>Comparative genomics and metabolic profiling of the genus Lysobacter.</title>
        <authorList>
            <person name="de Bruijn I."/>
            <person name="Cheng X."/>
            <person name="de Jager V."/>
            <person name="Exposito R.G."/>
            <person name="Watrous J."/>
            <person name="Patel N."/>
            <person name="Postma J."/>
            <person name="Dorrestein P.C."/>
            <person name="Kobayashi D."/>
            <person name="Raaijmakers J.M."/>
        </authorList>
    </citation>
    <scope>NUCLEOTIDE SEQUENCE [LARGE SCALE GENOMIC DNA]</scope>
    <source>
        <strain evidence="2 3">76</strain>
    </source>
</reference>
<evidence type="ECO:0000256" key="1">
    <source>
        <dbReference type="SAM" id="MobiDB-lite"/>
    </source>
</evidence>